<gene>
    <name evidence="2" type="ORF">ITX44_28775</name>
</gene>
<name>A0ABS2U2T9_9ACTN</name>
<evidence type="ECO:0000313" key="2">
    <source>
        <dbReference type="EMBL" id="MBM9508478.1"/>
    </source>
</evidence>
<evidence type="ECO:0000259" key="1">
    <source>
        <dbReference type="Pfam" id="PF00724"/>
    </source>
</evidence>
<dbReference type="PANTHER" id="PTHR22893:SF91">
    <property type="entry name" value="NADPH DEHYDROGENASE 2-RELATED"/>
    <property type="match status" value="1"/>
</dbReference>
<sequence>MTSSPSLFASARVGGLELPNRLVMAPMTRTRAGADGVPGPLMGTYYAQRAGAGLIVAEATTPSAVGRTYPHIPGIHSDAQVAGWRTVTEAVGAAGGRMVLQLQHGGRVGHPATSGHIPLAPSAVALPGTIMTPDGHLPTVEPRAMTAADIRATVADFAAAARNAVAAGFHGVEVHSANGYLLHQFLAQNTNRRTDGYGGPVAARIRFTVEVVAAVVEAIGADRVGVRLSPGWRAEGIEEGDTEAIYPPLVAELARLEPAWLHLVQADPDQPLFGGIRRAWPGTLIANPASSHRMIPADGGLASATRLLTAGADLVSLGRLFLINPDLVERLRTGAPVSQALRGDRLLYVRGAEGYTDYPALAATSR</sequence>
<evidence type="ECO:0000313" key="3">
    <source>
        <dbReference type="Proteomes" id="UP000749040"/>
    </source>
</evidence>
<organism evidence="2 3">
    <name type="scientific">Actinacidiphila acididurans</name>
    <dbReference type="NCBI Taxonomy" id="2784346"/>
    <lineage>
        <taxon>Bacteria</taxon>
        <taxon>Bacillati</taxon>
        <taxon>Actinomycetota</taxon>
        <taxon>Actinomycetes</taxon>
        <taxon>Kitasatosporales</taxon>
        <taxon>Streptomycetaceae</taxon>
        <taxon>Actinacidiphila</taxon>
    </lineage>
</organism>
<comment type="caution">
    <text evidence="2">The sequence shown here is derived from an EMBL/GenBank/DDBJ whole genome shotgun (WGS) entry which is preliminary data.</text>
</comment>
<dbReference type="Proteomes" id="UP000749040">
    <property type="component" value="Unassembled WGS sequence"/>
</dbReference>
<dbReference type="RefSeq" id="WP_205360518.1">
    <property type="nucleotide sequence ID" value="NZ_JADKYB010000018.1"/>
</dbReference>
<protein>
    <submittedName>
        <fullName evidence="2">Alkene reductase</fullName>
    </submittedName>
</protein>
<dbReference type="SUPFAM" id="SSF51395">
    <property type="entry name" value="FMN-linked oxidoreductases"/>
    <property type="match status" value="1"/>
</dbReference>
<dbReference type="Gene3D" id="3.20.20.70">
    <property type="entry name" value="Aldolase class I"/>
    <property type="match status" value="1"/>
</dbReference>
<reference evidence="2 3" key="1">
    <citation type="submission" date="2021-01" db="EMBL/GenBank/DDBJ databases">
        <title>Streptomyces acididurans sp. nov., isolated from a peat swamp forest soil.</title>
        <authorList>
            <person name="Chantavorakit T."/>
            <person name="Duangmal K."/>
        </authorList>
    </citation>
    <scope>NUCLEOTIDE SEQUENCE [LARGE SCALE GENOMIC DNA]</scope>
    <source>
        <strain evidence="2 3">KK5PA1</strain>
    </source>
</reference>
<dbReference type="InterPro" id="IPR001155">
    <property type="entry name" value="OxRdtase_FMN_N"/>
</dbReference>
<dbReference type="EMBL" id="JADKYB010000018">
    <property type="protein sequence ID" value="MBM9508478.1"/>
    <property type="molecule type" value="Genomic_DNA"/>
</dbReference>
<dbReference type="PANTHER" id="PTHR22893">
    <property type="entry name" value="NADH OXIDOREDUCTASE-RELATED"/>
    <property type="match status" value="1"/>
</dbReference>
<keyword evidence="3" id="KW-1185">Reference proteome</keyword>
<dbReference type="InterPro" id="IPR013785">
    <property type="entry name" value="Aldolase_TIM"/>
</dbReference>
<dbReference type="Pfam" id="PF00724">
    <property type="entry name" value="Oxidored_FMN"/>
    <property type="match status" value="1"/>
</dbReference>
<feature type="domain" description="NADH:flavin oxidoreductase/NADH oxidase N-terminal" evidence="1">
    <location>
        <begin position="7"/>
        <end position="335"/>
    </location>
</feature>
<dbReference type="InterPro" id="IPR045247">
    <property type="entry name" value="Oye-like"/>
</dbReference>
<accession>A0ABS2U2T9</accession>
<proteinExistence type="predicted"/>